<gene>
    <name evidence="2" type="ORF">AVEN_133811_1</name>
</gene>
<comment type="caution">
    <text evidence="2">The sequence shown here is derived from an EMBL/GenBank/DDBJ whole genome shotgun (WGS) entry which is preliminary data.</text>
</comment>
<reference evidence="2 3" key="1">
    <citation type="journal article" date="2019" name="Sci. Rep.">
        <title>Orb-weaving spider Araneus ventricosus genome elucidates the spidroin gene catalogue.</title>
        <authorList>
            <person name="Kono N."/>
            <person name="Nakamura H."/>
            <person name="Ohtoshi R."/>
            <person name="Moran D.A.P."/>
            <person name="Shinohara A."/>
            <person name="Yoshida Y."/>
            <person name="Fujiwara M."/>
            <person name="Mori M."/>
            <person name="Tomita M."/>
            <person name="Arakawa K."/>
        </authorList>
    </citation>
    <scope>NUCLEOTIDE SEQUENCE [LARGE SCALE GENOMIC DNA]</scope>
</reference>
<organism evidence="2 3">
    <name type="scientific">Araneus ventricosus</name>
    <name type="common">Orbweaver spider</name>
    <name type="synonym">Epeira ventricosa</name>
    <dbReference type="NCBI Taxonomy" id="182803"/>
    <lineage>
        <taxon>Eukaryota</taxon>
        <taxon>Metazoa</taxon>
        <taxon>Ecdysozoa</taxon>
        <taxon>Arthropoda</taxon>
        <taxon>Chelicerata</taxon>
        <taxon>Arachnida</taxon>
        <taxon>Araneae</taxon>
        <taxon>Araneomorphae</taxon>
        <taxon>Entelegynae</taxon>
        <taxon>Araneoidea</taxon>
        <taxon>Araneidae</taxon>
        <taxon>Araneus</taxon>
    </lineage>
</organism>
<protein>
    <submittedName>
        <fullName evidence="2">Uncharacterized protein</fullName>
    </submittedName>
</protein>
<dbReference type="Proteomes" id="UP000499080">
    <property type="component" value="Unassembled WGS sequence"/>
</dbReference>
<evidence type="ECO:0000313" key="3">
    <source>
        <dbReference type="Proteomes" id="UP000499080"/>
    </source>
</evidence>
<proteinExistence type="predicted"/>
<feature type="region of interest" description="Disordered" evidence="1">
    <location>
        <begin position="53"/>
        <end position="103"/>
    </location>
</feature>
<name>A0A4Y2K3M2_ARAVE</name>
<keyword evidence="3" id="KW-1185">Reference proteome</keyword>
<dbReference type="AlphaFoldDB" id="A0A4Y2K3M2"/>
<accession>A0A4Y2K3M2</accession>
<dbReference type="EMBL" id="BGPR01004143">
    <property type="protein sequence ID" value="GBM96449.1"/>
    <property type="molecule type" value="Genomic_DNA"/>
</dbReference>
<evidence type="ECO:0000313" key="2">
    <source>
        <dbReference type="EMBL" id="GBM96449.1"/>
    </source>
</evidence>
<sequence>MSPDLKTFFVKKLTGAKSTAVCTNTFGNYQNCQISNRNIIQIRLNRGEQIGDQLKRGANSGDGQDAIIKTAERPDSSINNATHPNKRYRIAKPPISWRQTSRA</sequence>
<evidence type="ECO:0000256" key="1">
    <source>
        <dbReference type="SAM" id="MobiDB-lite"/>
    </source>
</evidence>